<evidence type="ECO:0000256" key="3">
    <source>
        <dbReference type="ARBA" id="ARBA00022475"/>
    </source>
</evidence>
<dbReference type="PROSITE" id="PS50850">
    <property type="entry name" value="MFS"/>
    <property type="match status" value="1"/>
</dbReference>
<evidence type="ECO:0000256" key="6">
    <source>
        <dbReference type="ARBA" id="ARBA00023136"/>
    </source>
</evidence>
<organism evidence="9 10">
    <name type="scientific">Pectinatus haikarae</name>
    <dbReference type="NCBI Taxonomy" id="349096"/>
    <lineage>
        <taxon>Bacteria</taxon>
        <taxon>Bacillati</taxon>
        <taxon>Bacillota</taxon>
        <taxon>Negativicutes</taxon>
        <taxon>Selenomonadales</taxon>
        <taxon>Selenomonadaceae</taxon>
        <taxon>Pectinatus</taxon>
    </lineage>
</organism>
<gene>
    <name evidence="9" type="ORF">J2S01_001871</name>
</gene>
<dbReference type="EMBL" id="JAUSUE010000013">
    <property type="protein sequence ID" value="MDQ0204146.1"/>
    <property type="molecule type" value="Genomic_DNA"/>
</dbReference>
<keyword evidence="6 7" id="KW-0472">Membrane</keyword>
<feature type="transmembrane region" description="Helical" evidence="7">
    <location>
        <begin position="205"/>
        <end position="225"/>
    </location>
</feature>
<comment type="caution">
    <text evidence="9">The sequence shown here is derived from an EMBL/GenBank/DDBJ whole genome shotgun (WGS) entry which is preliminary data.</text>
</comment>
<sequence>MMNQVAFSATGIIMGAYGFSQLVLRMPIGVMADKNGNHKLFIIIGVAASALASVFRLTMPPETGFFWGNILSGLASAMWLSFMLLYSEFFRKEHMQKAMGLMMTANSIGIFMGFMLSTILYGAYGMNLLCYLSVIAGGTAMFLSFFLKSADSHNKTVSVKNLLTVYWNKRLIFFGLLVFIQQGILMSTCMSFTMQIAQQNGASSIQIGMLSIVYILSAIFFSYFASSKLAQKQSPMFWLLTTMLLMAVYCFSVPHLKTGLIIIFQILMGMSTGILVSFCTSEAIKEIPQGKRSTAMGYFQAIFAAGMTILPALAGKIAENYGVQFSFYVEGIIAVAGAVLTVYYYRLPKKTIV</sequence>
<feature type="transmembrane region" description="Helical" evidence="7">
    <location>
        <begin position="65"/>
        <end position="86"/>
    </location>
</feature>
<dbReference type="InterPro" id="IPR020846">
    <property type="entry name" value="MFS_dom"/>
</dbReference>
<evidence type="ECO:0000256" key="5">
    <source>
        <dbReference type="ARBA" id="ARBA00022989"/>
    </source>
</evidence>
<feature type="transmembrane region" description="Helical" evidence="7">
    <location>
        <begin position="325"/>
        <end position="345"/>
    </location>
</feature>
<dbReference type="Gene3D" id="1.20.1250.20">
    <property type="entry name" value="MFS general substrate transporter like domains"/>
    <property type="match status" value="1"/>
</dbReference>
<feature type="transmembrane region" description="Helical" evidence="7">
    <location>
        <begin position="237"/>
        <end position="256"/>
    </location>
</feature>
<feature type="transmembrane region" description="Helical" evidence="7">
    <location>
        <begin position="296"/>
        <end position="313"/>
    </location>
</feature>
<dbReference type="InterPro" id="IPR036259">
    <property type="entry name" value="MFS_trans_sf"/>
</dbReference>
<evidence type="ECO:0000313" key="10">
    <source>
        <dbReference type="Proteomes" id="UP001239167"/>
    </source>
</evidence>
<feature type="transmembrane region" description="Helical" evidence="7">
    <location>
        <begin position="98"/>
        <end position="122"/>
    </location>
</feature>
<protein>
    <submittedName>
        <fullName evidence="9">MFS family permease</fullName>
    </submittedName>
</protein>
<dbReference type="Pfam" id="PF07690">
    <property type="entry name" value="MFS_1"/>
    <property type="match status" value="1"/>
</dbReference>
<proteinExistence type="predicted"/>
<evidence type="ECO:0000259" key="8">
    <source>
        <dbReference type="PROSITE" id="PS50850"/>
    </source>
</evidence>
<accession>A0ABT9Y8U2</accession>
<reference evidence="9 10" key="1">
    <citation type="submission" date="2023-07" db="EMBL/GenBank/DDBJ databases">
        <title>Genomic Encyclopedia of Type Strains, Phase IV (KMG-IV): sequencing the most valuable type-strain genomes for metagenomic binning, comparative biology and taxonomic classification.</title>
        <authorList>
            <person name="Goeker M."/>
        </authorList>
    </citation>
    <scope>NUCLEOTIDE SEQUENCE [LARGE SCALE GENOMIC DNA]</scope>
    <source>
        <strain evidence="9 10">DSM 16980</strain>
    </source>
</reference>
<name>A0ABT9Y8U2_9FIRM</name>
<dbReference type="SUPFAM" id="SSF103473">
    <property type="entry name" value="MFS general substrate transporter"/>
    <property type="match status" value="1"/>
</dbReference>
<feature type="transmembrane region" description="Helical" evidence="7">
    <location>
        <begin position="171"/>
        <end position="193"/>
    </location>
</feature>
<keyword evidence="5 7" id="KW-1133">Transmembrane helix</keyword>
<evidence type="ECO:0000256" key="2">
    <source>
        <dbReference type="ARBA" id="ARBA00022448"/>
    </source>
</evidence>
<keyword evidence="10" id="KW-1185">Reference proteome</keyword>
<feature type="domain" description="Major facilitator superfamily (MFS) profile" evidence="8">
    <location>
        <begin position="1"/>
        <end position="349"/>
    </location>
</feature>
<feature type="transmembrane region" description="Helical" evidence="7">
    <location>
        <begin position="40"/>
        <end position="59"/>
    </location>
</feature>
<keyword evidence="4 7" id="KW-0812">Transmembrane</keyword>
<comment type="subcellular location">
    <subcellularLocation>
        <location evidence="1">Cell membrane</location>
        <topology evidence="1">Multi-pass membrane protein</topology>
    </subcellularLocation>
</comment>
<keyword evidence="3" id="KW-1003">Cell membrane</keyword>
<evidence type="ECO:0000256" key="4">
    <source>
        <dbReference type="ARBA" id="ARBA00022692"/>
    </source>
</evidence>
<feature type="transmembrane region" description="Helical" evidence="7">
    <location>
        <begin position="262"/>
        <end position="284"/>
    </location>
</feature>
<evidence type="ECO:0000256" key="7">
    <source>
        <dbReference type="SAM" id="Phobius"/>
    </source>
</evidence>
<feature type="transmembrane region" description="Helical" evidence="7">
    <location>
        <begin position="6"/>
        <end position="28"/>
    </location>
</feature>
<dbReference type="Proteomes" id="UP001239167">
    <property type="component" value="Unassembled WGS sequence"/>
</dbReference>
<dbReference type="InterPro" id="IPR050171">
    <property type="entry name" value="MFS_Transporters"/>
</dbReference>
<feature type="transmembrane region" description="Helical" evidence="7">
    <location>
        <begin position="128"/>
        <end position="150"/>
    </location>
</feature>
<dbReference type="PANTHER" id="PTHR23517">
    <property type="entry name" value="RESISTANCE PROTEIN MDTM, PUTATIVE-RELATED-RELATED"/>
    <property type="match status" value="1"/>
</dbReference>
<evidence type="ECO:0000256" key="1">
    <source>
        <dbReference type="ARBA" id="ARBA00004651"/>
    </source>
</evidence>
<evidence type="ECO:0000313" key="9">
    <source>
        <dbReference type="EMBL" id="MDQ0204146.1"/>
    </source>
</evidence>
<dbReference type="InterPro" id="IPR011701">
    <property type="entry name" value="MFS"/>
</dbReference>
<keyword evidence="2" id="KW-0813">Transport</keyword>